<organism evidence="1 2">
    <name type="scientific">Candidatus Scatousia excrementigallinarum</name>
    <dbReference type="NCBI Taxonomy" id="2840935"/>
    <lineage>
        <taxon>Bacteria</taxon>
        <taxon>Candidatus Scatousia</taxon>
    </lineage>
</organism>
<evidence type="ECO:0000313" key="2">
    <source>
        <dbReference type="Proteomes" id="UP000823928"/>
    </source>
</evidence>
<reference evidence="1" key="1">
    <citation type="submission" date="2020-10" db="EMBL/GenBank/DDBJ databases">
        <authorList>
            <person name="Gilroy R."/>
        </authorList>
    </citation>
    <scope>NUCLEOTIDE SEQUENCE</scope>
    <source>
        <strain evidence="1">6276</strain>
    </source>
</reference>
<dbReference type="AlphaFoldDB" id="A0A9D1EZC9"/>
<comment type="caution">
    <text evidence="1">The sequence shown here is derived from an EMBL/GenBank/DDBJ whole genome shotgun (WGS) entry which is preliminary data.</text>
</comment>
<dbReference type="EMBL" id="DVIU01000137">
    <property type="protein sequence ID" value="HIS36344.1"/>
    <property type="molecule type" value="Genomic_DNA"/>
</dbReference>
<reference evidence="1" key="2">
    <citation type="journal article" date="2021" name="PeerJ">
        <title>Extensive microbial diversity within the chicken gut microbiome revealed by metagenomics and culture.</title>
        <authorList>
            <person name="Gilroy R."/>
            <person name="Ravi A."/>
            <person name="Getino M."/>
            <person name="Pursley I."/>
            <person name="Horton D.L."/>
            <person name="Alikhan N.F."/>
            <person name="Baker D."/>
            <person name="Gharbi K."/>
            <person name="Hall N."/>
            <person name="Watson M."/>
            <person name="Adriaenssens E.M."/>
            <person name="Foster-Nyarko E."/>
            <person name="Jarju S."/>
            <person name="Secka A."/>
            <person name="Antonio M."/>
            <person name="Oren A."/>
            <person name="Chaudhuri R.R."/>
            <person name="La Ragione R."/>
            <person name="Hildebrand F."/>
            <person name="Pallen M.J."/>
        </authorList>
    </citation>
    <scope>NUCLEOTIDE SEQUENCE</scope>
    <source>
        <strain evidence="1">6276</strain>
    </source>
</reference>
<gene>
    <name evidence="1" type="ORF">IAC10_06915</name>
</gene>
<accession>A0A9D1EZC9</accession>
<name>A0A9D1EZC9_9BACT</name>
<proteinExistence type="predicted"/>
<dbReference type="Proteomes" id="UP000823928">
    <property type="component" value="Unassembled WGS sequence"/>
</dbReference>
<evidence type="ECO:0000313" key="1">
    <source>
        <dbReference type="EMBL" id="HIS36344.1"/>
    </source>
</evidence>
<sequence length="111" mass="12012">MPKELTLPSGKIAIIEQGKGKDLLQAQMKAKTSEEIPYALIAELAEIDGQKLVYEDILEMDLGDVIALQTEISGKFQTGKAKEIQKKEEKTEIVTPLTNAAAALASQTVKA</sequence>
<protein>
    <submittedName>
        <fullName evidence="1">Uncharacterized protein</fullName>
    </submittedName>
</protein>